<dbReference type="SUPFAM" id="SSF103481">
    <property type="entry name" value="Multidrug resistance efflux transporter EmrE"/>
    <property type="match status" value="2"/>
</dbReference>
<dbReference type="InterPro" id="IPR050638">
    <property type="entry name" value="AA-Vitamin_Transporters"/>
</dbReference>
<keyword evidence="4 6" id="KW-1133">Transmembrane helix</keyword>
<organism evidence="8 9">
    <name type="scientific">Arthrobacter russicus</name>
    <dbReference type="NCBI Taxonomy" id="172040"/>
    <lineage>
        <taxon>Bacteria</taxon>
        <taxon>Bacillati</taxon>
        <taxon>Actinomycetota</taxon>
        <taxon>Actinomycetes</taxon>
        <taxon>Micrococcales</taxon>
        <taxon>Micrococcaceae</taxon>
        <taxon>Arthrobacter</taxon>
    </lineage>
</organism>
<feature type="transmembrane region" description="Helical" evidence="6">
    <location>
        <begin position="252"/>
        <end position="271"/>
    </location>
</feature>
<evidence type="ECO:0000313" key="9">
    <source>
        <dbReference type="Proteomes" id="UP001185069"/>
    </source>
</evidence>
<reference evidence="8 9" key="1">
    <citation type="submission" date="2023-07" db="EMBL/GenBank/DDBJ databases">
        <title>Sequencing the genomes of 1000 actinobacteria strains.</title>
        <authorList>
            <person name="Klenk H.-P."/>
        </authorList>
    </citation>
    <scope>NUCLEOTIDE SEQUENCE [LARGE SCALE GENOMIC DNA]</scope>
    <source>
        <strain evidence="8 9">DSM 14555</strain>
    </source>
</reference>
<gene>
    <name evidence="8" type="ORF">JOE69_003209</name>
</gene>
<feature type="transmembrane region" description="Helical" evidence="6">
    <location>
        <begin position="113"/>
        <end position="132"/>
    </location>
</feature>
<feature type="transmembrane region" description="Helical" evidence="6">
    <location>
        <begin position="87"/>
        <end position="106"/>
    </location>
</feature>
<sequence length="289" mass="30382">MIAITFAWGSCYLAISIALRDAPPLWTAALRVLVAAVVLLIVARVRRSPRPRGRRTWLLVIAMGLVNVALAYWAMFGGLTGMSTGGATVLANAQPVLILLPAWWLFGEKPKALTVGALLLGVVGLVLVALPSGFGTGAVLSLVAAAAATGGTLLARIIDVPPLTLAAWQFLIGGVVLAVAAFLVEGPPIIHWNAGLVLALLYMAVIGTAFSNVAWITESKRARLDQLTAWILLVPVFGIALSVFVLGEHQTALGWTGVAAVLAALILEVVANQRPRRVMTITALHSTRE</sequence>
<evidence type="ECO:0000256" key="3">
    <source>
        <dbReference type="ARBA" id="ARBA00022692"/>
    </source>
</evidence>
<evidence type="ECO:0000256" key="5">
    <source>
        <dbReference type="ARBA" id="ARBA00023136"/>
    </source>
</evidence>
<name>A0ABU1JEU8_9MICC</name>
<evidence type="ECO:0000259" key="7">
    <source>
        <dbReference type="Pfam" id="PF00892"/>
    </source>
</evidence>
<protein>
    <submittedName>
        <fullName evidence="8">Drug/metabolite transporter (DMT)-like permease</fullName>
    </submittedName>
</protein>
<dbReference type="Pfam" id="PF00892">
    <property type="entry name" value="EamA"/>
    <property type="match status" value="2"/>
</dbReference>
<evidence type="ECO:0000256" key="2">
    <source>
        <dbReference type="ARBA" id="ARBA00007362"/>
    </source>
</evidence>
<dbReference type="EMBL" id="JAVDQF010000001">
    <property type="protein sequence ID" value="MDR6270971.1"/>
    <property type="molecule type" value="Genomic_DNA"/>
</dbReference>
<accession>A0ABU1JEU8</accession>
<evidence type="ECO:0000256" key="6">
    <source>
        <dbReference type="SAM" id="Phobius"/>
    </source>
</evidence>
<evidence type="ECO:0000256" key="4">
    <source>
        <dbReference type="ARBA" id="ARBA00022989"/>
    </source>
</evidence>
<comment type="similarity">
    <text evidence="2">Belongs to the EamA transporter family.</text>
</comment>
<keyword evidence="5 6" id="KW-0472">Membrane</keyword>
<feature type="transmembrane region" description="Helical" evidence="6">
    <location>
        <begin position="28"/>
        <end position="45"/>
    </location>
</feature>
<dbReference type="RefSeq" id="WP_309800445.1">
    <property type="nucleotide sequence ID" value="NZ_BAAAHY010000006.1"/>
</dbReference>
<keyword evidence="9" id="KW-1185">Reference proteome</keyword>
<feature type="transmembrane region" description="Helical" evidence="6">
    <location>
        <begin position="165"/>
        <end position="184"/>
    </location>
</feature>
<dbReference type="InterPro" id="IPR037185">
    <property type="entry name" value="EmrE-like"/>
</dbReference>
<proteinExistence type="inferred from homology"/>
<feature type="transmembrane region" description="Helical" evidence="6">
    <location>
        <begin position="190"/>
        <end position="215"/>
    </location>
</feature>
<feature type="domain" description="EamA" evidence="7">
    <location>
        <begin position="2"/>
        <end position="129"/>
    </location>
</feature>
<dbReference type="Proteomes" id="UP001185069">
    <property type="component" value="Unassembled WGS sequence"/>
</dbReference>
<feature type="transmembrane region" description="Helical" evidence="6">
    <location>
        <begin position="227"/>
        <end position="246"/>
    </location>
</feature>
<comment type="subcellular location">
    <subcellularLocation>
        <location evidence="1">Membrane</location>
        <topology evidence="1">Multi-pass membrane protein</topology>
    </subcellularLocation>
</comment>
<dbReference type="PANTHER" id="PTHR32322">
    <property type="entry name" value="INNER MEMBRANE TRANSPORTER"/>
    <property type="match status" value="1"/>
</dbReference>
<keyword evidence="3 6" id="KW-0812">Transmembrane</keyword>
<comment type="caution">
    <text evidence="8">The sequence shown here is derived from an EMBL/GenBank/DDBJ whole genome shotgun (WGS) entry which is preliminary data.</text>
</comment>
<feature type="transmembrane region" description="Helical" evidence="6">
    <location>
        <begin position="138"/>
        <end position="158"/>
    </location>
</feature>
<feature type="domain" description="EamA" evidence="7">
    <location>
        <begin position="136"/>
        <end position="267"/>
    </location>
</feature>
<dbReference type="InterPro" id="IPR000620">
    <property type="entry name" value="EamA_dom"/>
</dbReference>
<dbReference type="PANTHER" id="PTHR32322:SF2">
    <property type="entry name" value="EAMA DOMAIN-CONTAINING PROTEIN"/>
    <property type="match status" value="1"/>
</dbReference>
<evidence type="ECO:0000256" key="1">
    <source>
        <dbReference type="ARBA" id="ARBA00004141"/>
    </source>
</evidence>
<evidence type="ECO:0000313" key="8">
    <source>
        <dbReference type="EMBL" id="MDR6270971.1"/>
    </source>
</evidence>
<feature type="transmembrane region" description="Helical" evidence="6">
    <location>
        <begin position="57"/>
        <end position="75"/>
    </location>
</feature>